<dbReference type="Proteomes" id="UP000654913">
    <property type="component" value="Chromosome 4"/>
</dbReference>
<evidence type="ECO:0000256" key="7">
    <source>
        <dbReference type="ARBA" id="ARBA00022622"/>
    </source>
</evidence>
<evidence type="ECO:0000256" key="2">
    <source>
        <dbReference type="ARBA" id="ARBA00004613"/>
    </source>
</evidence>
<comment type="caution">
    <text evidence="15">Lacks conserved residue(s) required for the propagation of feature annotation.</text>
</comment>
<feature type="disulfide bond" evidence="15">
    <location>
        <begin position="41"/>
        <end position="48"/>
    </location>
</feature>
<keyword evidence="8 15" id="KW-0479">Metal-binding</keyword>
<reference evidence="19" key="1">
    <citation type="submission" date="2021-01" db="EMBL/GenBank/DDBJ databases">
        <authorList>
            <consortium name="Aspergillus puulaauensis MK2 genome sequencing consortium"/>
            <person name="Kazuki M."/>
            <person name="Futagami T."/>
        </authorList>
    </citation>
    <scope>NUCLEOTIDE SEQUENCE</scope>
    <source>
        <strain evidence="19">MK2</strain>
    </source>
</reference>
<keyword evidence="11" id="KW-0472">Membrane</keyword>
<dbReference type="InterPro" id="IPR008427">
    <property type="entry name" value="Extracellular_membr_CFEM_dom"/>
</dbReference>
<evidence type="ECO:0000313" key="20">
    <source>
        <dbReference type="Proteomes" id="UP000654913"/>
    </source>
</evidence>
<dbReference type="OrthoDB" id="3065412at2759"/>
<evidence type="ECO:0000313" key="19">
    <source>
        <dbReference type="EMBL" id="BCS24699.1"/>
    </source>
</evidence>
<keyword evidence="20" id="KW-1185">Reference proteome</keyword>
<sequence length="167" mass="16121">MKIQSLALAVTACLSSAAAQGMSGLPSCAQSCATDAIPSACSLIDVKCICKTKSFVDDMACCVGKSCDSKDQDTALEFANGICGGAGITDLPQSATCAGGSTATSGTATTSTSSENASETSSSGSQSATPSSSETPADPEATDGAVVLQGKGVGVLAGVVAGVAFML</sequence>
<dbReference type="GeneID" id="64974704"/>
<keyword evidence="9 17" id="KW-0732">Signal</keyword>
<comment type="similarity">
    <text evidence="3">Belongs to the RBT5 family.</text>
</comment>
<gene>
    <name evidence="19" type="ORF">APUU_41143A</name>
</gene>
<dbReference type="SMART" id="SM00747">
    <property type="entry name" value="CFEM"/>
    <property type="match status" value="1"/>
</dbReference>
<evidence type="ECO:0000256" key="11">
    <source>
        <dbReference type="ARBA" id="ARBA00023136"/>
    </source>
</evidence>
<evidence type="ECO:0000256" key="15">
    <source>
        <dbReference type="PROSITE-ProRule" id="PRU01356"/>
    </source>
</evidence>
<feature type="region of interest" description="Disordered" evidence="16">
    <location>
        <begin position="98"/>
        <end position="141"/>
    </location>
</feature>
<dbReference type="RefSeq" id="XP_041556893.1">
    <property type="nucleotide sequence ID" value="XM_041704293.1"/>
</dbReference>
<evidence type="ECO:0000256" key="10">
    <source>
        <dbReference type="ARBA" id="ARBA00023004"/>
    </source>
</evidence>
<keyword evidence="14" id="KW-0449">Lipoprotein</keyword>
<dbReference type="GO" id="GO:0046872">
    <property type="term" value="F:metal ion binding"/>
    <property type="evidence" value="ECO:0007669"/>
    <property type="project" value="UniProtKB-UniRule"/>
</dbReference>
<evidence type="ECO:0000256" key="3">
    <source>
        <dbReference type="ARBA" id="ARBA00010031"/>
    </source>
</evidence>
<evidence type="ECO:0000256" key="16">
    <source>
        <dbReference type="SAM" id="MobiDB-lite"/>
    </source>
</evidence>
<dbReference type="PANTHER" id="PTHR37928">
    <property type="entry name" value="CFEM DOMAIN PROTEIN (AFU_ORTHOLOGUE AFUA_6G14090)"/>
    <property type="match status" value="1"/>
</dbReference>
<evidence type="ECO:0000256" key="6">
    <source>
        <dbReference type="ARBA" id="ARBA00022617"/>
    </source>
</evidence>
<accession>A0A7R8AM80</accession>
<reference evidence="19" key="2">
    <citation type="submission" date="2021-02" db="EMBL/GenBank/DDBJ databases">
        <title>Aspergillus puulaauensis MK2 genome sequence.</title>
        <authorList>
            <person name="Futagami T."/>
            <person name="Mori K."/>
            <person name="Kadooka C."/>
            <person name="Tanaka T."/>
        </authorList>
    </citation>
    <scope>NUCLEOTIDE SEQUENCE</scope>
    <source>
        <strain evidence="19">MK2</strain>
    </source>
</reference>
<dbReference type="Pfam" id="PF05730">
    <property type="entry name" value="CFEM"/>
    <property type="match status" value="1"/>
</dbReference>
<dbReference type="GO" id="GO:0005576">
    <property type="term" value="C:extracellular region"/>
    <property type="evidence" value="ECO:0007669"/>
    <property type="project" value="UniProtKB-SubCell"/>
</dbReference>
<name>A0A7R8AM80_9EURO</name>
<feature type="domain" description="CFEM" evidence="18">
    <location>
        <begin position="1"/>
        <end position="111"/>
    </location>
</feature>
<feature type="disulfide bond" evidence="15">
    <location>
        <begin position="50"/>
        <end position="83"/>
    </location>
</feature>
<keyword evidence="4" id="KW-1003">Cell membrane</keyword>
<evidence type="ECO:0000256" key="8">
    <source>
        <dbReference type="ARBA" id="ARBA00022723"/>
    </source>
</evidence>
<evidence type="ECO:0000256" key="17">
    <source>
        <dbReference type="SAM" id="SignalP"/>
    </source>
</evidence>
<feature type="signal peptide" evidence="17">
    <location>
        <begin position="1"/>
        <end position="19"/>
    </location>
</feature>
<feature type="chain" id="PRO_5030621693" description="CFEM domain-containing protein" evidence="17">
    <location>
        <begin position="20"/>
        <end position="167"/>
    </location>
</feature>
<evidence type="ECO:0000256" key="12">
    <source>
        <dbReference type="ARBA" id="ARBA00023157"/>
    </source>
</evidence>
<dbReference type="InterPro" id="IPR051735">
    <property type="entry name" value="CFEM_domain"/>
</dbReference>
<dbReference type="AlphaFoldDB" id="A0A7R8AM80"/>
<organism evidence="19 20">
    <name type="scientific">Aspergillus puulaauensis</name>
    <dbReference type="NCBI Taxonomy" id="1220207"/>
    <lineage>
        <taxon>Eukaryota</taxon>
        <taxon>Fungi</taxon>
        <taxon>Dikarya</taxon>
        <taxon>Ascomycota</taxon>
        <taxon>Pezizomycotina</taxon>
        <taxon>Eurotiomycetes</taxon>
        <taxon>Eurotiomycetidae</taxon>
        <taxon>Eurotiales</taxon>
        <taxon>Aspergillaceae</taxon>
        <taxon>Aspergillus</taxon>
    </lineage>
</organism>
<proteinExistence type="inferred from homology"/>
<protein>
    <recommendedName>
        <fullName evidence="18">CFEM domain-containing protein</fullName>
    </recommendedName>
</protein>
<keyword evidence="7" id="KW-0336">GPI-anchor</keyword>
<keyword evidence="5" id="KW-0964">Secreted</keyword>
<evidence type="ECO:0000256" key="13">
    <source>
        <dbReference type="ARBA" id="ARBA00023180"/>
    </source>
</evidence>
<dbReference type="EMBL" id="AP024446">
    <property type="protein sequence ID" value="BCS24699.1"/>
    <property type="molecule type" value="Genomic_DNA"/>
</dbReference>
<evidence type="ECO:0000256" key="4">
    <source>
        <dbReference type="ARBA" id="ARBA00022475"/>
    </source>
</evidence>
<dbReference type="GO" id="GO:0005886">
    <property type="term" value="C:plasma membrane"/>
    <property type="evidence" value="ECO:0007669"/>
    <property type="project" value="UniProtKB-SubCell"/>
</dbReference>
<keyword evidence="13" id="KW-0325">Glycoprotein</keyword>
<dbReference type="PANTHER" id="PTHR37928:SF2">
    <property type="entry name" value="GPI ANCHORED CFEM DOMAIN PROTEIN (AFU_ORTHOLOGUE AFUA_6G10580)"/>
    <property type="match status" value="1"/>
</dbReference>
<evidence type="ECO:0000256" key="1">
    <source>
        <dbReference type="ARBA" id="ARBA00004609"/>
    </source>
</evidence>
<comment type="subcellular location">
    <subcellularLocation>
        <location evidence="1">Cell membrane</location>
        <topology evidence="1">Lipid-anchor</topology>
        <topology evidence="1">GPI-anchor</topology>
    </subcellularLocation>
    <subcellularLocation>
        <location evidence="2">Secreted</location>
    </subcellularLocation>
</comment>
<keyword evidence="10 15" id="KW-0408">Iron</keyword>
<evidence type="ECO:0000256" key="5">
    <source>
        <dbReference type="ARBA" id="ARBA00022525"/>
    </source>
</evidence>
<feature type="binding site" description="axial binding residue" evidence="15">
    <location>
        <position position="45"/>
    </location>
    <ligand>
        <name>heme</name>
        <dbReference type="ChEBI" id="CHEBI:30413"/>
    </ligand>
    <ligandPart>
        <name>Fe</name>
        <dbReference type="ChEBI" id="CHEBI:18248"/>
    </ligandPart>
</feature>
<dbReference type="KEGG" id="apuu:APUU_41143A"/>
<dbReference type="GO" id="GO:0098552">
    <property type="term" value="C:side of membrane"/>
    <property type="evidence" value="ECO:0007669"/>
    <property type="project" value="UniProtKB-KW"/>
</dbReference>
<keyword evidence="12 15" id="KW-1015">Disulfide bond</keyword>
<dbReference type="PROSITE" id="PS52012">
    <property type="entry name" value="CFEM"/>
    <property type="match status" value="1"/>
</dbReference>
<evidence type="ECO:0000256" key="9">
    <source>
        <dbReference type="ARBA" id="ARBA00022729"/>
    </source>
</evidence>
<evidence type="ECO:0000256" key="14">
    <source>
        <dbReference type="ARBA" id="ARBA00023288"/>
    </source>
</evidence>
<keyword evidence="6 15" id="KW-0349">Heme</keyword>
<evidence type="ECO:0000259" key="18">
    <source>
        <dbReference type="PROSITE" id="PS52012"/>
    </source>
</evidence>